<dbReference type="InterPro" id="IPR010870">
    <property type="entry name" value="Porin_O/P"/>
</dbReference>
<dbReference type="SUPFAM" id="SSF56935">
    <property type="entry name" value="Porins"/>
    <property type="match status" value="1"/>
</dbReference>
<name>A0A975BPX0_9BACT</name>
<protein>
    <submittedName>
        <fullName evidence="1">Phosphate-selective porin domain-containing protein</fullName>
    </submittedName>
</protein>
<dbReference type="EMBL" id="CP061800">
    <property type="protein sequence ID" value="QTA89521.1"/>
    <property type="molecule type" value="Genomic_DNA"/>
</dbReference>
<organism evidence="1 2">
    <name type="scientific">Desulfonema magnum</name>
    <dbReference type="NCBI Taxonomy" id="45655"/>
    <lineage>
        <taxon>Bacteria</taxon>
        <taxon>Pseudomonadati</taxon>
        <taxon>Thermodesulfobacteriota</taxon>
        <taxon>Desulfobacteria</taxon>
        <taxon>Desulfobacterales</taxon>
        <taxon>Desulfococcaceae</taxon>
        <taxon>Desulfonema</taxon>
    </lineage>
</organism>
<dbReference type="AlphaFoldDB" id="A0A975BPX0"/>
<accession>A0A975BPX0</accession>
<sequence length="433" mass="48973">MVQNSKMYLWIILFVLVWCLCLTDEIRAENTLLTGYKDGFYIRSDEQDGMELRVGGTLQGDYRHYGETARDNRFDIRRARLMFRGQLTPWFRVGLTYEFQGNETKHLIDAYGEAAISEFHSLRFGQFKEPFSLEWQTRNKGLYFAERSMGYSLGPKRDIGLMLHGSFYHDTVNYAAGLFNGDGIDGSSGGESDEPELAARLVVSPFKASSAEWLKFLQIGASATYAQIDLSNVDLEVKSSGMTGTGMNLYVLGHNTKFGVIQNADNRIRTSLEAAWAWESFALTGEYFRLKYTDLKPSGKPARDAEFSSWYVSAMCCLTGEDFVLSRGVMKPLHPESVFNPAEGAFGAVVLAARAEYFTGDEDWINPVAFVSVKEADAYSVALNWILHPMHRMIFDYTYTDFSDPVRVRVNPDGNVDYVEKESVLTLRFSTDF</sequence>
<dbReference type="Proteomes" id="UP000663722">
    <property type="component" value="Chromosome"/>
</dbReference>
<reference evidence="1" key="1">
    <citation type="journal article" date="2021" name="Microb. Physiol.">
        <title>Proteogenomic Insights into the Physiology of Marine, Sulfate-Reducing, Filamentous Desulfonema limicola and Desulfonema magnum.</title>
        <authorList>
            <person name="Schnaars V."/>
            <person name="Wohlbrand L."/>
            <person name="Scheve S."/>
            <person name="Hinrichs C."/>
            <person name="Reinhardt R."/>
            <person name="Rabus R."/>
        </authorList>
    </citation>
    <scope>NUCLEOTIDE SEQUENCE</scope>
    <source>
        <strain evidence="1">4be13</strain>
    </source>
</reference>
<dbReference type="KEGG" id="dmm:dnm_055770"/>
<dbReference type="Pfam" id="PF07396">
    <property type="entry name" value="Porin_O_P"/>
    <property type="match status" value="1"/>
</dbReference>
<proteinExistence type="predicted"/>
<dbReference type="InterPro" id="IPR023614">
    <property type="entry name" value="Porin_dom_sf"/>
</dbReference>
<evidence type="ECO:0000313" key="2">
    <source>
        <dbReference type="Proteomes" id="UP000663722"/>
    </source>
</evidence>
<dbReference type="RefSeq" id="WP_207678103.1">
    <property type="nucleotide sequence ID" value="NZ_CP061800.1"/>
</dbReference>
<evidence type="ECO:0000313" key="1">
    <source>
        <dbReference type="EMBL" id="QTA89521.1"/>
    </source>
</evidence>
<gene>
    <name evidence="1" type="ORF">dnm_055770</name>
</gene>
<keyword evidence="2" id="KW-1185">Reference proteome</keyword>
<dbReference type="Gene3D" id="2.40.160.10">
    <property type="entry name" value="Porin"/>
    <property type="match status" value="1"/>
</dbReference>